<comment type="caution">
    <text evidence="4">The sequence shown here is derived from an EMBL/GenBank/DDBJ whole genome shotgun (WGS) entry which is preliminary data.</text>
</comment>
<proteinExistence type="inferred from homology"/>
<name>A0AAV9P5R0_9PEZI</name>
<evidence type="ECO:0000256" key="2">
    <source>
        <dbReference type="ARBA" id="ARBA00022801"/>
    </source>
</evidence>
<dbReference type="Proteomes" id="UP001337655">
    <property type="component" value="Unassembled WGS sequence"/>
</dbReference>
<dbReference type="Pfam" id="PF07859">
    <property type="entry name" value="Abhydrolase_3"/>
    <property type="match status" value="1"/>
</dbReference>
<sequence length="301" mass="32080">MAPSKESQALAELFGKLAGAWPSDGDPYLSRCIYEQVHSVASEAEGVSYKTVSAGGRPSLWIQPSGASDQHVVLFMHGGGFSFGSTNSHRKLASHLAKACNCMSLSVEYRLTPEHAFPVPLDDCVDAYKWLLDQGYKAENIVVAGDSCGGGLSATVPLAAVERGLPNPGAAVALSPWYDLTNGGESFTTNEDKDVLSSKESVKVITDRYIAGGTSKENPLVSPIYANLSGLPPTWISCAGFDMLRDQGALLAEKAKKAGVDVTLDMHEGQQHVMEFMAGMAPEANDSLQRIGEWVRKKIGS</sequence>
<reference evidence="4 5" key="1">
    <citation type="submission" date="2023-08" db="EMBL/GenBank/DDBJ databases">
        <title>Black Yeasts Isolated from many extreme environments.</title>
        <authorList>
            <person name="Coleine C."/>
            <person name="Stajich J.E."/>
            <person name="Selbmann L."/>
        </authorList>
    </citation>
    <scope>NUCLEOTIDE SEQUENCE [LARGE SCALE GENOMIC DNA]</scope>
    <source>
        <strain evidence="4 5">CCFEE 5935</strain>
    </source>
</reference>
<dbReference type="InterPro" id="IPR029058">
    <property type="entry name" value="AB_hydrolase_fold"/>
</dbReference>
<gene>
    <name evidence="4" type="primary">atp12_1</name>
    <name evidence="4" type="ORF">LTR77_008067</name>
</gene>
<dbReference type="InterPro" id="IPR013094">
    <property type="entry name" value="AB_hydrolase_3"/>
</dbReference>
<dbReference type="PANTHER" id="PTHR48081">
    <property type="entry name" value="AB HYDROLASE SUPERFAMILY PROTEIN C4A8.06C"/>
    <property type="match status" value="1"/>
</dbReference>
<keyword evidence="5" id="KW-1185">Reference proteome</keyword>
<dbReference type="GeneID" id="89929401"/>
<dbReference type="GO" id="GO:0016787">
    <property type="term" value="F:hydrolase activity"/>
    <property type="evidence" value="ECO:0007669"/>
    <property type="project" value="UniProtKB-KW"/>
</dbReference>
<organism evidence="4 5">
    <name type="scientific">Saxophila tyrrhenica</name>
    <dbReference type="NCBI Taxonomy" id="1690608"/>
    <lineage>
        <taxon>Eukaryota</taxon>
        <taxon>Fungi</taxon>
        <taxon>Dikarya</taxon>
        <taxon>Ascomycota</taxon>
        <taxon>Pezizomycotina</taxon>
        <taxon>Dothideomycetes</taxon>
        <taxon>Dothideomycetidae</taxon>
        <taxon>Mycosphaerellales</taxon>
        <taxon>Extremaceae</taxon>
        <taxon>Saxophila</taxon>
    </lineage>
</organism>
<dbReference type="SUPFAM" id="SSF53474">
    <property type="entry name" value="alpha/beta-Hydrolases"/>
    <property type="match status" value="1"/>
</dbReference>
<evidence type="ECO:0000256" key="1">
    <source>
        <dbReference type="ARBA" id="ARBA00010515"/>
    </source>
</evidence>
<dbReference type="InterPro" id="IPR002168">
    <property type="entry name" value="Lipase_GDXG_HIS_AS"/>
</dbReference>
<protein>
    <submittedName>
        <fullName evidence="4">ATP synthase mitochondrial F1 complex assembly factor 2</fullName>
    </submittedName>
</protein>
<evidence type="ECO:0000259" key="3">
    <source>
        <dbReference type="Pfam" id="PF07859"/>
    </source>
</evidence>
<dbReference type="PROSITE" id="PS01173">
    <property type="entry name" value="LIPASE_GDXG_HIS"/>
    <property type="match status" value="1"/>
</dbReference>
<dbReference type="PANTHER" id="PTHR48081:SF8">
    <property type="entry name" value="ALPHA_BETA HYDROLASE FOLD-3 DOMAIN-CONTAINING PROTEIN-RELATED"/>
    <property type="match status" value="1"/>
</dbReference>
<evidence type="ECO:0000313" key="5">
    <source>
        <dbReference type="Proteomes" id="UP001337655"/>
    </source>
</evidence>
<feature type="domain" description="Alpha/beta hydrolase fold-3" evidence="3">
    <location>
        <begin position="73"/>
        <end position="274"/>
    </location>
</feature>
<keyword evidence="2" id="KW-0378">Hydrolase</keyword>
<dbReference type="AlphaFoldDB" id="A0AAV9P5R0"/>
<dbReference type="RefSeq" id="XP_064656406.1">
    <property type="nucleotide sequence ID" value="XM_064805301.1"/>
</dbReference>
<accession>A0AAV9P5R0</accession>
<evidence type="ECO:0000313" key="4">
    <source>
        <dbReference type="EMBL" id="KAK5166524.1"/>
    </source>
</evidence>
<dbReference type="Gene3D" id="3.40.50.1820">
    <property type="entry name" value="alpha/beta hydrolase"/>
    <property type="match status" value="1"/>
</dbReference>
<comment type="similarity">
    <text evidence="1">Belongs to the 'GDXG' lipolytic enzyme family.</text>
</comment>
<dbReference type="EMBL" id="JAVRRT010000013">
    <property type="protein sequence ID" value="KAK5166524.1"/>
    <property type="molecule type" value="Genomic_DNA"/>
</dbReference>
<dbReference type="InterPro" id="IPR050300">
    <property type="entry name" value="GDXG_lipolytic_enzyme"/>
</dbReference>